<protein>
    <submittedName>
        <fullName evidence="1">Uncharacterized protein</fullName>
    </submittedName>
</protein>
<accession>A0ABR2JU34</accession>
<comment type="caution">
    <text evidence="1">The sequence shown here is derived from an EMBL/GenBank/DDBJ whole genome shotgun (WGS) entry which is preliminary data.</text>
</comment>
<evidence type="ECO:0000313" key="2">
    <source>
        <dbReference type="Proteomes" id="UP001470230"/>
    </source>
</evidence>
<dbReference type="InterPro" id="IPR035892">
    <property type="entry name" value="C2_domain_sf"/>
</dbReference>
<evidence type="ECO:0000313" key="1">
    <source>
        <dbReference type="EMBL" id="KAK8881747.1"/>
    </source>
</evidence>
<organism evidence="1 2">
    <name type="scientific">Tritrichomonas musculus</name>
    <dbReference type="NCBI Taxonomy" id="1915356"/>
    <lineage>
        <taxon>Eukaryota</taxon>
        <taxon>Metamonada</taxon>
        <taxon>Parabasalia</taxon>
        <taxon>Tritrichomonadida</taxon>
        <taxon>Tritrichomonadidae</taxon>
        <taxon>Tritrichomonas</taxon>
    </lineage>
</organism>
<keyword evidence="2" id="KW-1185">Reference proteome</keyword>
<gene>
    <name evidence="1" type="ORF">M9Y10_044383</name>
</gene>
<dbReference type="Proteomes" id="UP001470230">
    <property type="component" value="Unassembled WGS sequence"/>
</dbReference>
<name>A0ABR2JU34_9EUKA</name>
<proteinExistence type="predicted"/>
<reference evidence="1 2" key="1">
    <citation type="submission" date="2024-04" db="EMBL/GenBank/DDBJ databases">
        <title>Tritrichomonas musculus Genome.</title>
        <authorList>
            <person name="Alves-Ferreira E."/>
            <person name="Grigg M."/>
            <person name="Lorenzi H."/>
            <person name="Galac M."/>
        </authorList>
    </citation>
    <scope>NUCLEOTIDE SEQUENCE [LARGE SCALE GENOMIC DNA]</scope>
    <source>
        <strain evidence="1 2">EAF2021</strain>
    </source>
</reference>
<sequence>MPTLNIRIVELLTQEKHTSINSFHVLLHTSNHPNKITKMKITSNKNGNVLHCEKNVSLFIPNQIGNYIYLDLKRYHFVISDDLIGQLVLPLDWFPTNHVVREWFPFVQSGNFLGGMILLDIHVDARNVDPFMAPFTALRVFPCWKRPTLCENSEIPIIPPIVYIISPQQPPCSNDTNQTQQQAFEPPSQQYINMMPVNPYSRTDNLSNIPLGYATNQQNEQHLQLMRRHAQEQINMEIQMYQQQNQIHSQNIANNEQSTENQSIDTTQRPPPMQIYSLNVDEIDNDEIEKRNHENSLQQHEASYQPQNPAFSQYPNVYNSMLAQSVNAQPSEY</sequence>
<dbReference type="SUPFAM" id="SSF49562">
    <property type="entry name" value="C2 domain (Calcium/lipid-binding domain, CaLB)"/>
    <property type="match status" value="1"/>
</dbReference>
<dbReference type="EMBL" id="JAPFFF010000009">
    <property type="protein sequence ID" value="KAK8881747.1"/>
    <property type="molecule type" value="Genomic_DNA"/>
</dbReference>